<proteinExistence type="predicted"/>
<evidence type="ECO:0000256" key="4">
    <source>
        <dbReference type="ARBA" id="ARBA00022679"/>
    </source>
</evidence>
<evidence type="ECO:0000313" key="11">
    <source>
        <dbReference type="EMBL" id="MCF2564500.1"/>
    </source>
</evidence>
<dbReference type="PRINTS" id="PR00344">
    <property type="entry name" value="BCTRLSENSOR"/>
</dbReference>
<dbReference type="SMART" id="SM00387">
    <property type="entry name" value="HATPase_c"/>
    <property type="match status" value="1"/>
</dbReference>
<dbReference type="InterPro" id="IPR004358">
    <property type="entry name" value="Sig_transdc_His_kin-like_C"/>
</dbReference>
<comment type="caution">
    <text evidence="11">The sequence shown here is derived from an EMBL/GenBank/DDBJ whole genome shotgun (WGS) entry which is preliminary data.</text>
</comment>
<organism evidence="11 12">
    <name type="scientific">Xylanibacter brevis</name>
    <dbReference type="NCBI Taxonomy" id="83231"/>
    <lineage>
        <taxon>Bacteria</taxon>
        <taxon>Pseudomonadati</taxon>
        <taxon>Bacteroidota</taxon>
        <taxon>Bacteroidia</taxon>
        <taxon>Bacteroidales</taxon>
        <taxon>Prevotellaceae</taxon>
        <taxon>Xylanibacter</taxon>
    </lineage>
</organism>
<keyword evidence="7" id="KW-0067">ATP-binding</keyword>
<dbReference type="GO" id="GO:0016301">
    <property type="term" value="F:kinase activity"/>
    <property type="evidence" value="ECO:0007669"/>
    <property type="project" value="UniProtKB-KW"/>
</dbReference>
<dbReference type="InterPro" id="IPR003661">
    <property type="entry name" value="HisK_dim/P_dom"/>
</dbReference>
<dbReference type="PANTHER" id="PTHR43065:SF10">
    <property type="entry name" value="PEROXIDE STRESS-ACTIVATED HISTIDINE KINASE MAK3"/>
    <property type="match status" value="1"/>
</dbReference>
<evidence type="ECO:0000256" key="9">
    <source>
        <dbReference type="SAM" id="Phobius"/>
    </source>
</evidence>
<keyword evidence="6 11" id="KW-0418">Kinase</keyword>
<evidence type="ECO:0000313" key="12">
    <source>
        <dbReference type="Proteomes" id="UP001200470"/>
    </source>
</evidence>
<feature type="transmembrane region" description="Helical" evidence="9">
    <location>
        <begin position="12"/>
        <end position="33"/>
    </location>
</feature>
<dbReference type="InterPro" id="IPR005467">
    <property type="entry name" value="His_kinase_dom"/>
</dbReference>
<keyword evidence="9" id="KW-0472">Membrane</keyword>
<dbReference type="InterPro" id="IPR003594">
    <property type="entry name" value="HATPase_dom"/>
</dbReference>
<dbReference type="PROSITE" id="PS50109">
    <property type="entry name" value="HIS_KIN"/>
    <property type="match status" value="1"/>
</dbReference>
<name>A0ABS9CI04_9BACT</name>
<feature type="domain" description="Histidine kinase" evidence="10">
    <location>
        <begin position="185"/>
        <end position="385"/>
    </location>
</feature>
<keyword evidence="8" id="KW-0902">Two-component regulatory system</keyword>
<reference evidence="11 12" key="1">
    <citation type="submission" date="2020-12" db="EMBL/GenBank/DDBJ databases">
        <title>Whole genome sequences of gut porcine anaerobes.</title>
        <authorList>
            <person name="Kubasova T."/>
            <person name="Jahodarova E."/>
            <person name="Rychlik I."/>
        </authorList>
    </citation>
    <scope>NUCLEOTIDE SEQUENCE [LARGE SCALE GENOMIC DNA]</scope>
    <source>
        <strain evidence="11 12">An925</strain>
    </source>
</reference>
<comment type="catalytic activity">
    <reaction evidence="1">
        <text>ATP + protein L-histidine = ADP + protein N-phospho-L-histidine.</text>
        <dbReference type="EC" id="2.7.13.3"/>
    </reaction>
</comment>
<dbReference type="PANTHER" id="PTHR43065">
    <property type="entry name" value="SENSOR HISTIDINE KINASE"/>
    <property type="match status" value="1"/>
</dbReference>
<dbReference type="EC" id="2.7.13.3" evidence="2"/>
<feature type="transmembrane region" description="Helical" evidence="9">
    <location>
        <begin position="147"/>
        <end position="168"/>
    </location>
</feature>
<dbReference type="Gene3D" id="1.10.287.130">
    <property type="match status" value="1"/>
</dbReference>
<evidence type="ECO:0000256" key="5">
    <source>
        <dbReference type="ARBA" id="ARBA00022741"/>
    </source>
</evidence>
<gene>
    <name evidence="11" type="ORF">I6E12_10305</name>
</gene>
<evidence type="ECO:0000256" key="3">
    <source>
        <dbReference type="ARBA" id="ARBA00022553"/>
    </source>
</evidence>
<dbReference type="SUPFAM" id="SSF55874">
    <property type="entry name" value="ATPase domain of HSP90 chaperone/DNA topoisomerase II/histidine kinase"/>
    <property type="match status" value="1"/>
</dbReference>
<protein>
    <recommendedName>
        <fullName evidence="2">histidine kinase</fullName>
        <ecNumber evidence="2">2.7.13.3</ecNumber>
    </recommendedName>
</protein>
<keyword evidence="4" id="KW-0808">Transferase</keyword>
<dbReference type="Proteomes" id="UP001200470">
    <property type="component" value="Unassembled WGS sequence"/>
</dbReference>
<dbReference type="EMBL" id="JADYTN010000026">
    <property type="protein sequence ID" value="MCF2564500.1"/>
    <property type="molecule type" value="Genomic_DNA"/>
</dbReference>
<evidence type="ECO:0000256" key="1">
    <source>
        <dbReference type="ARBA" id="ARBA00000085"/>
    </source>
</evidence>
<dbReference type="RefSeq" id="WP_173815652.1">
    <property type="nucleotide sequence ID" value="NZ_JADYTN010000026.1"/>
</dbReference>
<dbReference type="InterPro" id="IPR036890">
    <property type="entry name" value="HATPase_C_sf"/>
</dbReference>
<sequence>MTWINRQQQFKTALVAAALLVAVTSLLVSKWLANDLAAEEYKRMELWSDALHTLNNADQNTDLSLVLHVIEDNNNIPVIVIDQDGNVTDHRNISIQATDRADTIAQLTRRAQQMKAAGRYVKIDGNKPGGFQLVCYDDSTMIRRITVWPLIQLGIVGGIVIIAILALVSFKRTEQNKLWVGLSKETAHQLGTPISSIMAWVEILKEEYPTDPYVGEIEKDVSRLNTIADRFSKIGAVPELLPTDICRLLTDVTTYIRKRTSSHVSFQVSLPSHPVMVPLCPSLFEWVTENLCKNAIDAMQGEGSLSLVLTDRPTSIILDVTDTGCGMTKSIAKQIFSPGFTTKKRGWGLGLSLSKRIIEKYHAGRLFVKATEPHHGTTFRIIVKK</sequence>
<keyword evidence="9" id="KW-1133">Transmembrane helix</keyword>
<keyword evidence="12" id="KW-1185">Reference proteome</keyword>
<dbReference type="CDD" id="cd00082">
    <property type="entry name" value="HisKA"/>
    <property type="match status" value="1"/>
</dbReference>
<keyword evidence="5" id="KW-0547">Nucleotide-binding</keyword>
<keyword evidence="3" id="KW-0597">Phosphoprotein</keyword>
<evidence type="ECO:0000256" key="2">
    <source>
        <dbReference type="ARBA" id="ARBA00012438"/>
    </source>
</evidence>
<evidence type="ECO:0000259" key="10">
    <source>
        <dbReference type="PROSITE" id="PS50109"/>
    </source>
</evidence>
<keyword evidence="9" id="KW-0812">Transmembrane</keyword>
<evidence type="ECO:0000256" key="6">
    <source>
        <dbReference type="ARBA" id="ARBA00022777"/>
    </source>
</evidence>
<evidence type="ECO:0000256" key="8">
    <source>
        <dbReference type="ARBA" id="ARBA00023012"/>
    </source>
</evidence>
<evidence type="ECO:0000256" key="7">
    <source>
        <dbReference type="ARBA" id="ARBA00022840"/>
    </source>
</evidence>
<accession>A0ABS9CI04</accession>
<dbReference type="Gene3D" id="3.30.565.10">
    <property type="entry name" value="Histidine kinase-like ATPase, C-terminal domain"/>
    <property type="match status" value="1"/>
</dbReference>
<dbReference type="Pfam" id="PF02518">
    <property type="entry name" value="HATPase_c"/>
    <property type="match status" value="1"/>
</dbReference>